<keyword evidence="2" id="KW-1185">Reference proteome</keyword>
<evidence type="ECO:0000313" key="1">
    <source>
        <dbReference type="EMBL" id="MFB9838268.1"/>
    </source>
</evidence>
<proteinExistence type="predicted"/>
<name>A0ABV5YTA2_9ACTN</name>
<evidence type="ECO:0000313" key="2">
    <source>
        <dbReference type="Proteomes" id="UP001589627"/>
    </source>
</evidence>
<dbReference type="Proteomes" id="UP001589627">
    <property type="component" value="Unassembled WGS sequence"/>
</dbReference>
<comment type="caution">
    <text evidence="1">The sequence shown here is derived from an EMBL/GenBank/DDBJ whole genome shotgun (WGS) entry which is preliminary data.</text>
</comment>
<dbReference type="RefSeq" id="WP_378211285.1">
    <property type="nucleotide sequence ID" value="NZ_JBHLZP010000488.1"/>
</dbReference>
<dbReference type="EMBL" id="JBHLZP010000488">
    <property type="protein sequence ID" value="MFB9838268.1"/>
    <property type="molecule type" value="Genomic_DNA"/>
</dbReference>
<sequence>MTPTRGGTMLIDCEKCEVRNVGCADCVVSFMLNDPVEAVEISDGERRALDVLAEGGMLPPLRLTISDGRAS</sequence>
<protein>
    <submittedName>
        <fullName evidence="1">Uncharacterized protein</fullName>
    </submittedName>
</protein>
<reference evidence="1 2" key="1">
    <citation type="submission" date="2024-09" db="EMBL/GenBank/DDBJ databases">
        <authorList>
            <person name="Sun Q."/>
            <person name="Mori K."/>
        </authorList>
    </citation>
    <scope>NUCLEOTIDE SEQUENCE [LARGE SCALE GENOMIC DNA]</scope>
    <source>
        <strain evidence="1 2">TBRC 0563</strain>
    </source>
</reference>
<organism evidence="1 2">
    <name type="scientific">Actinoallomurus acaciae</name>
    <dbReference type="NCBI Taxonomy" id="502577"/>
    <lineage>
        <taxon>Bacteria</taxon>
        <taxon>Bacillati</taxon>
        <taxon>Actinomycetota</taxon>
        <taxon>Actinomycetes</taxon>
        <taxon>Streptosporangiales</taxon>
        <taxon>Thermomonosporaceae</taxon>
        <taxon>Actinoallomurus</taxon>
    </lineage>
</organism>
<accession>A0ABV5YTA2</accession>
<gene>
    <name evidence="1" type="ORF">ACFFNX_39540</name>
</gene>